<gene>
    <name evidence="2" type="ORF">LGQ03_00355</name>
</gene>
<feature type="transmembrane region" description="Helical" evidence="1">
    <location>
        <begin position="29"/>
        <end position="48"/>
    </location>
</feature>
<keyword evidence="3" id="KW-1185">Reference proteome</keyword>
<evidence type="ECO:0000313" key="2">
    <source>
        <dbReference type="EMBL" id="MCB5197681.1"/>
    </source>
</evidence>
<sequence length="67" mass="7457">MLPIIGFILWLLPMLWVRDEGDTGGLAGTVVYVFVVWMVLITVAFVVARRIDPTDDVEPPPTREGSD</sequence>
<evidence type="ECO:0008006" key="4">
    <source>
        <dbReference type="Google" id="ProtNLM"/>
    </source>
</evidence>
<protein>
    <recommendedName>
        <fullName evidence="4">DUF3311 domain-containing protein</fullName>
    </recommendedName>
</protein>
<keyword evidence="1" id="KW-1133">Transmembrane helix</keyword>
<keyword evidence="1" id="KW-0812">Transmembrane</keyword>
<proteinExistence type="predicted"/>
<dbReference type="Proteomes" id="UP001138961">
    <property type="component" value="Unassembled WGS sequence"/>
</dbReference>
<organism evidence="2 3">
    <name type="scientific">Loktanella gaetbuli</name>
    <dbReference type="NCBI Taxonomy" id="2881335"/>
    <lineage>
        <taxon>Bacteria</taxon>
        <taxon>Pseudomonadati</taxon>
        <taxon>Pseudomonadota</taxon>
        <taxon>Alphaproteobacteria</taxon>
        <taxon>Rhodobacterales</taxon>
        <taxon>Roseobacteraceae</taxon>
        <taxon>Loktanella</taxon>
    </lineage>
</organism>
<evidence type="ECO:0000313" key="3">
    <source>
        <dbReference type="Proteomes" id="UP001138961"/>
    </source>
</evidence>
<keyword evidence="1" id="KW-0472">Membrane</keyword>
<comment type="caution">
    <text evidence="2">The sequence shown here is derived from an EMBL/GenBank/DDBJ whole genome shotgun (WGS) entry which is preliminary data.</text>
</comment>
<dbReference type="EMBL" id="JAJATZ010000001">
    <property type="protein sequence ID" value="MCB5197681.1"/>
    <property type="molecule type" value="Genomic_DNA"/>
</dbReference>
<name>A0ABS8BPN1_9RHOB</name>
<reference evidence="2" key="1">
    <citation type="submission" date="2021-10" db="EMBL/GenBank/DDBJ databases">
        <title>Loktanella gaetbuli sp. nov., isolated from a tidal flat.</title>
        <authorList>
            <person name="Park S."/>
            <person name="Yoon J.-H."/>
        </authorList>
    </citation>
    <scope>NUCLEOTIDE SEQUENCE</scope>
    <source>
        <strain evidence="2">TSTF-M6</strain>
    </source>
</reference>
<dbReference type="RefSeq" id="WP_226746804.1">
    <property type="nucleotide sequence ID" value="NZ_JAJATZ010000001.1"/>
</dbReference>
<evidence type="ECO:0000256" key="1">
    <source>
        <dbReference type="SAM" id="Phobius"/>
    </source>
</evidence>
<accession>A0ABS8BPN1</accession>